<feature type="compositionally biased region" description="Polar residues" evidence="1">
    <location>
        <begin position="1"/>
        <end position="23"/>
    </location>
</feature>
<name>A0A0D6L4Z3_9BILA</name>
<evidence type="ECO:0000313" key="2">
    <source>
        <dbReference type="EMBL" id="EPB66380.1"/>
    </source>
</evidence>
<evidence type="ECO:0000313" key="3">
    <source>
        <dbReference type="Proteomes" id="UP000054495"/>
    </source>
</evidence>
<accession>A0A0D6L4Z3</accession>
<protein>
    <submittedName>
        <fullName evidence="2">Uncharacterized protein</fullName>
    </submittedName>
</protein>
<keyword evidence="3" id="KW-1185">Reference proteome</keyword>
<dbReference type="AlphaFoldDB" id="A0A0D6L4Z3"/>
<reference evidence="2 3" key="1">
    <citation type="submission" date="2013-05" db="EMBL/GenBank/DDBJ databases">
        <title>Draft genome of the parasitic nematode Anyclostoma ceylanicum.</title>
        <authorList>
            <person name="Mitreva M."/>
        </authorList>
    </citation>
    <scope>NUCLEOTIDE SEQUENCE [LARGE SCALE GENOMIC DNA]</scope>
</reference>
<organism evidence="2 3">
    <name type="scientific">Ancylostoma ceylanicum</name>
    <dbReference type="NCBI Taxonomy" id="53326"/>
    <lineage>
        <taxon>Eukaryota</taxon>
        <taxon>Metazoa</taxon>
        <taxon>Ecdysozoa</taxon>
        <taxon>Nematoda</taxon>
        <taxon>Chromadorea</taxon>
        <taxon>Rhabditida</taxon>
        <taxon>Rhabditina</taxon>
        <taxon>Rhabditomorpha</taxon>
        <taxon>Strongyloidea</taxon>
        <taxon>Ancylostomatidae</taxon>
        <taxon>Ancylostomatinae</taxon>
        <taxon>Ancylostoma</taxon>
    </lineage>
</organism>
<feature type="region of interest" description="Disordered" evidence="1">
    <location>
        <begin position="1"/>
        <end position="25"/>
    </location>
</feature>
<proteinExistence type="predicted"/>
<evidence type="ECO:0000256" key="1">
    <source>
        <dbReference type="SAM" id="MobiDB-lite"/>
    </source>
</evidence>
<dbReference type="Proteomes" id="UP000054495">
    <property type="component" value="Unassembled WGS sequence"/>
</dbReference>
<dbReference type="EMBL" id="KE126185">
    <property type="protein sequence ID" value="EPB66380.1"/>
    <property type="molecule type" value="Genomic_DNA"/>
</dbReference>
<gene>
    <name evidence="2" type="ORF">ANCCEY_14530</name>
</gene>
<sequence length="81" mass="8589">MRHSHSQWASPTSGSPTHASSAQDLVPAASAPTITVLSASMVSICAEGASESTPRISDSRSLTDRREELFGAHMLLFSLVY</sequence>